<organism evidence="2 3">
    <name type="scientific">Chitinophaga rupis</name>
    <dbReference type="NCBI Taxonomy" id="573321"/>
    <lineage>
        <taxon>Bacteria</taxon>
        <taxon>Pseudomonadati</taxon>
        <taxon>Bacteroidota</taxon>
        <taxon>Chitinophagia</taxon>
        <taxon>Chitinophagales</taxon>
        <taxon>Chitinophagaceae</taxon>
        <taxon>Chitinophaga</taxon>
    </lineage>
</organism>
<evidence type="ECO:0000256" key="1">
    <source>
        <dbReference type="SAM" id="Phobius"/>
    </source>
</evidence>
<dbReference type="AlphaFoldDB" id="A0A1H7WKX7"/>
<gene>
    <name evidence="2" type="ORF">SAMN04488505_103690</name>
</gene>
<keyword evidence="1" id="KW-1133">Transmembrane helix</keyword>
<evidence type="ECO:0000313" key="3">
    <source>
        <dbReference type="Proteomes" id="UP000198984"/>
    </source>
</evidence>
<sequence>MQYLQLNRESGSGRRISAAKGRRVLGFSLLLPQKGMLKEGLSFSWSIGFLLVCVLLFSSCTSVYRGLQRSNGGDVNCIRQFQPQFTNTLYSTQVDVLKHHLSGLLFFKKMPDSSLRVVFANEMGFKFFDFEFTKDSGFVKHYMLPKMDKKVIVKTLQNDFELVLLRTGLEKATVLQDSGYHYIAVPTAKGNNYYITDTACTRLERIEKSSKRKPVVKVWMRHYEQGVPDTILIQHQNFKFNISLQRVQK</sequence>
<evidence type="ECO:0000313" key="2">
    <source>
        <dbReference type="EMBL" id="SEM21547.1"/>
    </source>
</evidence>
<evidence type="ECO:0008006" key="4">
    <source>
        <dbReference type="Google" id="ProtNLM"/>
    </source>
</evidence>
<feature type="transmembrane region" description="Helical" evidence="1">
    <location>
        <begin position="43"/>
        <end position="64"/>
    </location>
</feature>
<keyword evidence="3" id="KW-1185">Reference proteome</keyword>
<name>A0A1H7WKX7_9BACT</name>
<dbReference type="EMBL" id="FOBB01000003">
    <property type="protein sequence ID" value="SEM21547.1"/>
    <property type="molecule type" value="Genomic_DNA"/>
</dbReference>
<keyword evidence="1" id="KW-0812">Transmembrane</keyword>
<reference evidence="2 3" key="1">
    <citation type="submission" date="2016-10" db="EMBL/GenBank/DDBJ databases">
        <authorList>
            <person name="de Groot N.N."/>
        </authorList>
    </citation>
    <scope>NUCLEOTIDE SEQUENCE [LARGE SCALE GENOMIC DNA]</scope>
    <source>
        <strain evidence="2 3">DSM 21039</strain>
    </source>
</reference>
<dbReference type="RefSeq" id="WP_089913929.1">
    <property type="nucleotide sequence ID" value="NZ_FOBB01000003.1"/>
</dbReference>
<proteinExistence type="predicted"/>
<protein>
    <recommendedName>
        <fullName evidence="4">Lipoprotein</fullName>
    </recommendedName>
</protein>
<keyword evidence="1" id="KW-0472">Membrane</keyword>
<dbReference type="Proteomes" id="UP000198984">
    <property type="component" value="Unassembled WGS sequence"/>
</dbReference>
<accession>A0A1H7WKX7</accession>
<dbReference type="OrthoDB" id="1043955at2"/>
<dbReference type="STRING" id="573321.SAMN04488505_103690"/>